<dbReference type="AlphaFoldDB" id="A0A9Q8VB44"/>
<dbReference type="GeneID" id="72066731"/>
<dbReference type="InterPro" id="IPR014044">
    <property type="entry name" value="CAP_dom"/>
</dbReference>
<reference evidence="3" key="1">
    <citation type="submission" date="2021-11" db="EMBL/GenBank/DDBJ databases">
        <title>Purpureocillium_takamizusanense_genome.</title>
        <authorList>
            <person name="Nguyen N.-H."/>
        </authorList>
    </citation>
    <scope>NUCLEOTIDE SEQUENCE</scope>
    <source>
        <strain evidence="3">PT3</strain>
    </source>
</reference>
<feature type="chain" id="PRO_5040345567" description="SCP domain-containing protein" evidence="1">
    <location>
        <begin position="21"/>
        <end position="170"/>
    </location>
</feature>
<dbReference type="PANTHER" id="PTHR10334">
    <property type="entry name" value="CYSTEINE-RICH SECRETORY PROTEIN-RELATED"/>
    <property type="match status" value="1"/>
</dbReference>
<organism evidence="3 4">
    <name type="scientific">Purpureocillium takamizusanense</name>
    <dbReference type="NCBI Taxonomy" id="2060973"/>
    <lineage>
        <taxon>Eukaryota</taxon>
        <taxon>Fungi</taxon>
        <taxon>Dikarya</taxon>
        <taxon>Ascomycota</taxon>
        <taxon>Pezizomycotina</taxon>
        <taxon>Sordariomycetes</taxon>
        <taxon>Hypocreomycetidae</taxon>
        <taxon>Hypocreales</taxon>
        <taxon>Ophiocordycipitaceae</taxon>
        <taxon>Purpureocillium</taxon>
    </lineage>
</organism>
<dbReference type="SUPFAM" id="SSF55797">
    <property type="entry name" value="PR-1-like"/>
    <property type="match status" value="1"/>
</dbReference>
<dbReference type="InterPro" id="IPR018244">
    <property type="entry name" value="Allrgn_V5/Tpx1_CS"/>
</dbReference>
<dbReference type="PRINTS" id="PR00837">
    <property type="entry name" value="V5TPXLIKE"/>
</dbReference>
<keyword evidence="1" id="KW-0732">Signal</keyword>
<gene>
    <name evidence="3" type="ORF">JDV02_004780</name>
</gene>
<evidence type="ECO:0000256" key="1">
    <source>
        <dbReference type="SAM" id="SignalP"/>
    </source>
</evidence>
<dbReference type="OrthoDB" id="337038at2759"/>
<sequence length="170" mass="18891">MTMKLSSIVATSLLAECALAQSANDSRWTNEAVFQDSILNTTNGYREEHGAHDVHWNATLASFAKSYLDRSSCKFAHSHGPYGENLAAGYVAPASAIRAFGEERKSYNFSNPNWQPRGGHFTQLVWKKTNAIGCAAKHCGKRMRWYLVCEYSPRGNVIGAFKSNVGRKIR</sequence>
<feature type="signal peptide" evidence="1">
    <location>
        <begin position="1"/>
        <end position="20"/>
    </location>
</feature>
<dbReference type="GO" id="GO:0005576">
    <property type="term" value="C:extracellular region"/>
    <property type="evidence" value="ECO:0007669"/>
    <property type="project" value="InterPro"/>
</dbReference>
<dbReference type="EMBL" id="CP086357">
    <property type="protein sequence ID" value="UNI18516.1"/>
    <property type="molecule type" value="Genomic_DNA"/>
</dbReference>
<dbReference type="Pfam" id="PF00188">
    <property type="entry name" value="CAP"/>
    <property type="match status" value="1"/>
</dbReference>
<evidence type="ECO:0000313" key="4">
    <source>
        <dbReference type="Proteomes" id="UP000829364"/>
    </source>
</evidence>
<feature type="domain" description="SCP" evidence="2">
    <location>
        <begin position="33"/>
        <end position="159"/>
    </location>
</feature>
<dbReference type="Gene3D" id="3.40.33.10">
    <property type="entry name" value="CAP"/>
    <property type="match status" value="1"/>
</dbReference>
<keyword evidence="4" id="KW-1185">Reference proteome</keyword>
<evidence type="ECO:0000313" key="3">
    <source>
        <dbReference type="EMBL" id="UNI18516.1"/>
    </source>
</evidence>
<dbReference type="PROSITE" id="PS01009">
    <property type="entry name" value="CRISP_1"/>
    <property type="match status" value="1"/>
</dbReference>
<dbReference type="KEGG" id="ptkz:JDV02_004780"/>
<name>A0A9Q8VB44_9HYPO</name>
<dbReference type="RefSeq" id="XP_047841997.1">
    <property type="nucleotide sequence ID" value="XM_047986017.1"/>
</dbReference>
<proteinExistence type="predicted"/>
<dbReference type="SMART" id="SM00198">
    <property type="entry name" value="SCP"/>
    <property type="match status" value="1"/>
</dbReference>
<dbReference type="Proteomes" id="UP000829364">
    <property type="component" value="Chromosome 4"/>
</dbReference>
<protein>
    <recommendedName>
        <fullName evidence="2">SCP domain-containing protein</fullName>
    </recommendedName>
</protein>
<dbReference type="InterPro" id="IPR001283">
    <property type="entry name" value="CRISP-related"/>
</dbReference>
<dbReference type="InterPro" id="IPR035940">
    <property type="entry name" value="CAP_sf"/>
</dbReference>
<evidence type="ECO:0000259" key="2">
    <source>
        <dbReference type="SMART" id="SM00198"/>
    </source>
</evidence>
<accession>A0A9Q8VB44</accession>